<dbReference type="Proteomes" id="UP000035057">
    <property type="component" value="Unassembled WGS sequence"/>
</dbReference>
<evidence type="ECO:0000256" key="3">
    <source>
        <dbReference type="ARBA" id="ARBA00022741"/>
    </source>
</evidence>
<dbReference type="NCBIfam" id="TIGR02868">
    <property type="entry name" value="CydC"/>
    <property type="match status" value="1"/>
</dbReference>
<dbReference type="InterPro" id="IPR014223">
    <property type="entry name" value="ABC_CydC/D"/>
</dbReference>
<dbReference type="InterPro" id="IPR039421">
    <property type="entry name" value="Type_1_exporter"/>
</dbReference>
<dbReference type="RefSeq" id="WP_036128992.1">
    <property type="nucleotide sequence ID" value="NZ_ANIE01000003.1"/>
</dbReference>
<feature type="transmembrane region" description="Helical" evidence="7">
    <location>
        <begin position="280"/>
        <end position="302"/>
    </location>
</feature>
<dbReference type="Pfam" id="PF00005">
    <property type="entry name" value="ABC_tran"/>
    <property type="match status" value="1"/>
</dbReference>
<dbReference type="Gene3D" id="3.40.50.300">
    <property type="entry name" value="P-loop containing nucleotide triphosphate hydrolases"/>
    <property type="match status" value="1"/>
</dbReference>
<sequence length="538" mass="57970">MRELIPWLRLIFRRPKRLVLGAVLILLTLLSGIGLLALSGWFITETALVGLLLAAGIQATINLYTPGGGIRFFAVARTVTRYLERVYNHDTVLRLLTDIRVALFERLALAPRLNRSGLTGAQWLSRLTSDVDALDTVYLRVIAPTALALAVTLLVLLGSALVFGVGPAAWLAVPLASAFLLSTVGTYWRTRQLAGRQSDRIEHLRSDVIEHLEGFAELTAAGRTGKHASRLLRQGLEANTDQARSDRRAGWHQAVSGLLINLSAVAALGFGLAIYQHQLISGPVLVMMPIVLLGLGEVYGMLPDAFGRLGATQASAARLNNLTSTELHRPEKHASSLPESTALLASDISLRHEHLPPILTHFSLQVSTGDRLGIIGHSGSGKSTLADAFAGLITPSHGELSAASCCYLTQQTVIFDDTLRANLLIGNPGANDTDLWRVLEALDLAGRFAETPEQLDTWLGSSGSRLSGGEARRIALARVLINPAPLLLLDEPFTGVDQKTASRISERMTPWLEGRTMIGFAHTSDALPGVQHLIHLAP</sequence>
<evidence type="ECO:0000256" key="5">
    <source>
        <dbReference type="ARBA" id="ARBA00022989"/>
    </source>
</evidence>
<feature type="transmembrane region" description="Helical" evidence="7">
    <location>
        <begin position="137"/>
        <end position="162"/>
    </location>
</feature>
<evidence type="ECO:0000256" key="1">
    <source>
        <dbReference type="ARBA" id="ARBA00004651"/>
    </source>
</evidence>
<dbReference type="SUPFAM" id="SSF52540">
    <property type="entry name" value="P-loop containing nucleoside triphosphate hydrolases"/>
    <property type="match status" value="1"/>
</dbReference>
<evidence type="ECO:0000256" key="4">
    <source>
        <dbReference type="ARBA" id="ARBA00022840"/>
    </source>
</evidence>
<dbReference type="InterPro" id="IPR003593">
    <property type="entry name" value="AAA+_ATPase"/>
</dbReference>
<keyword evidence="6 7" id="KW-0472">Membrane</keyword>
<keyword evidence="2 7" id="KW-0812">Transmembrane</keyword>
<name>A0A072N4D6_9GAMM</name>
<feature type="transmembrane region" description="Helical" evidence="7">
    <location>
        <begin position="18"/>
        <end position="41"/>
    </location>
</feature>
<organism evidence="10 11">
    <name type="scientific">Marinobacter nitratireducens</name>
    <dbReference type="NCBI Taxonomy" id="1137280"/>
    <lineage>
        <taxon>Bacteria</taxon>
        <taxon>Pseudomonadati</taxon>
        <taxon>Pseudomonadota</taxon>
        <taxon>Gammaproteobacteria</taxon>
        <taxon>Pseudomonadales</taxon>
        <taxon>Marinobacteraceae</taxon>
        <taxon>Marinobacter</taxon>
    </lineage>
</organism>
<dbReference type="EMBL" id="ANIE01000003">
    <property type="protein sequence ID" value="KEF32391.1"/>
    <property type="molecule type" value="Genomic_DNA"/>
</dbReference>
<dbReference type="GO" id="GO:0034775">
    <property type="term" value="P:glutathione transmembrane transport"/>
    <property type="evidence" value="ECO:0007669"/>
    <property type="project" value="InterPro"/>
</dbReference>
<dbReference type="PROSITE" id="PS00211">
    <property type="entry name" value="ABC_TRANSPORTER_1"/>
    <property type="match status" value="1"/>
</dbReference>
<evidence type="ECO:0000256" key="6">
    <source>
        <dbReference type="ARBA" id="ARBA00023136"/>
    </source>
</evidence>
<feature type="transmembrane region" description="Helical" evidence="7">
    <location>
        <begin position="47"/>
        <end position="64"/>
    </location>
</feature>
<dbReference type="Pfam" id="PF00664">
    <property type="entry name" value="ABC_membrane"/>
    <property type="match status" value="1"/>
</dbReference>
<comment type="subcellular location">
    <subcellularLocation>
        <location evidence="1">Cell membrane</location>
        <topology evidence="1">Multi-pass membrane protein</topology>
    </subcellularLocation>
</comment>
<reference evidence="10 11" key="1">
    <citation type="submission" date="2012-12" db="EMBL/GenBank/DDBJ databases">
        <title>Genome assembly of Marinobacter sp. AK21.</title>
        <authorList>
            <person name="Khatri I."/>
            <person name="Kumar R."/>
            <person name="Vaidya B."/>
            <person name="Subramanian S."/>
            <person name="Pinnaka A."/>
        </authorList>
    </citation>
    <scope>NUCLEOTIDE SEQUENCE [LARGE SCALE GENOMIC DNA]</scope>
    <source>
        <strain evidence="10 11">AK21</strain>
    </source>
</reference>
<dbReference type="PANTHER" id="PTHR24221">
    <property type="entry name" value="ATP-BINDING CASSETTE SUB-FAMILY B"/>
    <property type="match status" value="1"/>
</dbReference>
<protein>
    <submittedName>
        <fullName evidence="10">Transport ATP-binding protein CydC</fullName>
    </submittedName>
</protein>
<dbReference type="GO" id="GO:0045454">
    <property type="term" value="P:cell redox homeostasis"/>
    <property type="evidence" value="ECO:0007669"/>
    <property type="project" value="InterPro"/>
</dbReference>
<evidence type="ECO:0000313" key="10">
    <source>
        <dbReference type="EMBL" id="KEF32391.1"/>
    </source>
</evidence>
<dbReference type="GO" id="GO:0034040">
    <property type="term" value="F:ATPase-coupled lipid transmembrane transporter activity"/>
    <property type="evidence" value="ECO:0007669"/>
    <property type="project" value="TreeGrafter"/>
</dbReference>
<dbReference type="GO" id="GO:0016887">
    <property type="term" value="F:ATP hydrolysis activity"/>
    <property type="evidence" value="ECO:0007669"/>
    <property type="project" value="InterPro"/>
</dbReference>
<feature type="domain" description="ABC transporter" evidence="8">
    <location>
        <begin position="343"/>
        <end position="537"/>
    </location>
</feature>
<dbReference type="OrthoDB" id="9802264at2"/>
<dbReference type="InterPro" id="IPR011527">
    <property type="entry name" value="ABC1_TM_dom"/>
</dbReference>
<keyword evidence="4 10" id="KW-0067">ATP-binding</keyword>
<accession>A0A072N4D6</accession>
<comment type="caution">
    <text evidence="10">The sequence shown here is derived from an EMBL/GenBank/DDBJ whole genome shotgun (WGS) entry which is preliminary data.</text>
</comment>
<dbReference type="InterPro" id="IPR027417">
    <property type="entry name" value="P-loop_NTPase"/>
</dbReference>
<dbReference type="PROSITE" id="PS50893">
    <property type="entry name" value="ABC_TRANSPORTER_2"/>
    <property type="match status" value="1"/>
</dbReference>
<dbReference type="InterPro" id="IPR036640">
    <property type="entry name" value="ABC1_TM_sf"/>
</dbReference>
<evidence type="ECO:0000313" key="11">
    <source>
        <dbReference type="Proteomes" id="UP000035057"/>
    </source>
</evidence>
<dbReference type="GO" id="GO:0005524">
    <property type="term" value="F:ATP binding"/>
    <property type="evidence" value="ECO:0007669"/>
    <property type="project" value="UniProtKB-KW"/>
</dbReference>
<dbReference type="PANTHER" id="PTHR24221:SF653">
    <property type="entry name" value="TRANSPORT ATP-BINDING PROTEIN CYDC"/>
    <property type="match status" value="1"/>
</dbReference>
<evidence type="ECO:0000259" key="8">
    <source>
        <dbReference type="PROSITE" id="PS50893"/>
    </source>
</evidence>
<dbReference type="PROSITE" id="PS50929">
    <property type="entry name" value="ABC_TM1F"/>
    <property type="match status" value="1"/>
</dbReference>
<dbReference type="InterPro" id="IPR003439">
    <property type="entry name" value="ABC_transporter-like_ATP-bd"/>
</dbReference>
<feature type="transmembrane region" description="Helical" evidence="7">
    <location>
        <begin position="254"/>
        <end position="274"/>
    </location>
</feature>
<feature type="transmembrane region" description="Helical" evidence="7">
    <location>
        <begin position="168"/>
        <end position="188"/>
    </location>
</feature>
<gene>
    <name evidence="10" type="ORF">D777_01025</name>
</gene>
<dbReference type="SUPFAM" id="SSF90123">
    <property type="entry name" value="ABC transporter transmembrane region"/>
    <property type="match status" value="1"/>
</dbReference>
<proteinExistence type="predicted"/>
<dbReference type="SMART" id="SM00382">
    <property type="entry name" value="AAA"/>
    <property type="match status" value="1"/>
</dbReference>
<dbReference type="STRING" id="1137280.D777_01025"/>
<evidence type="ECO:0000259" key="9">
    <source>
        <dbReference type="PROSITE" id="PS50929"/>
    </source>
</evidence>
<keyword evidence="3" id="KW-0547">Nucleotide-binding</keyword>
<keyword evidence="5 7" id="KW-1133">Transmembrane helix</keyword>
<evidence type="ECO:0000256" key="7">
    <source>
        <dbReference type="SAM" id="Phobius"/>
    </source>
</evidence>
<dbReference type="PATRIC" id="fig|1137280.3.peg.841"/>
<dbReference type="AlphaFoldDB" id="A0A072N4D6"/>
<dbReference type="Gene3D" id="1.20.1560.10">
    <property type="entry name" value="ABC transporter type 1, transmembrane domain"/>
    <property type="match status" value="1"/>
</dbReference>
<dbReference type="GO" id="GO:0005886">
    <property type="term" value="C:plasma membrane"/>
    <property type="evidence" value="ECO:0007669"/>
    <property type="project" value="UniProtKB-SubCell"/>
</dbReference>
<evidence type="ECO:0000256" key="2">
    <source>
        <dbReference type="ARBA" id="ARBA00022692"/>
    </source>
</evidence>
<keyword evidence="11" id="KW-1185">Reference proteome</keyword>
<dbReference type="GO" id="GO:0140359">
    <property type="term" value="F:ABC-type transporter activity"/>
    <property type="evidence" value="ECO:0007669"/>
    <property type="project" value="InterPro"/>
</dbReference>
<dbReference type="InterPro" id="IPR017871">
    <property type="entry name" value="ABC_transporter-like_CS"/>
</dbReference>
<feature type="domain" description="ABC transmembrane type-1" evidence="9">
    <location>
        <begin position="19"/>
        <end position="311"/>
    </location>
</feature>